<reference evidence="9" key="1">
    <citation type="submission" date="2024-06" db="EMBL/GenBank/DDBJ databases">
        <authorList>
            <person name="Ryan C."/>
        </authorList>
    </citation>
    <scope>NUCLEOTIDE SEQUENCE [LARGE SCALE GENOMIC DNA]</scope>
</reference>
<name>A0ABC9AKV0_9POAL</name>
<dbReference type="Pfam" id="PF23598">
    <property type="entry name" value="LRR_14"/>
    <property type="match status" value="1"/>
</dbReference>
<feature type="domain" description="HMA" evidence="7">
    <location>
        <begin position="906"/>
        <end position="973"/>
    </location>
</feature>
<keyword evidence="2" id="KW-0433">Leucine-rich repeat</keyword>
<keyword evidence="5" id="KW-0611">Plant defense</keyword>
<comment type="similarity">
    <text evidence="1">Belongs to the disease resistance NB-LRR family.</text>
</comment>
<dbReference type="Gene3D" id="1.10.10.10">
    <property type="entry name" value="Winged helix-like DNA-binding domain superfamily/Winged helix DNA-binding domain"/>
    <property type="match status" value="1"/>
</dbReference>
<protein>
    <recommendedName>
        <fullName evidence="7">HMA domain-containing protein</fullName>
    </recommendedName>
</protein>
<evidence type="ECO:0000256" key="3">
    <source>
        <dbReference type="ARBA" id="ARBA00022737"/>
    </source>
</evidence>
<accession>A0ABC9AKV0</accession>
<keyword evidence="4" id="KW-0547">Nucleotide-binding</keyword>
<keyword evidence="6" id="KW-0175">Coiled coil</keyword>
<evidence type="ECO:0000313" key="8">
    <source>
        <dbReference type="EMBL" id="CAL4980810.1"/>
    </source>
</evidence>
<dbReference type="InterPro" id="IPR058922">
    <property type="entry name" value="WHD_DRP"/>
</dbReference>
<dbReference type="CDD" id="cd14798">
    <property type="entry name" value="RX-CC_like"/>
    <property type="match status" value="1"/>
</dbReference>
<evidence type="ECO:0000256" key="1">
    <source>
        <dbReference type="ARBA" id="ARBA00008894"/>
    </source>
</evidence>
<dbReference type="PANTHER" id="PTHR23155">
    <property type="entry name" value="DISEASE RESISTANCE PROTEIN RP"/>
    <property type="match status" value="1"/>
</dbReference>
<dbReference type="GO" id="GO:0042742">
    <property type="term" value="P:defense response to bacterium"/>
    <property type="evidence" value="ECO:0007669"/>
    <property type="project" value="UniProtKB-ARBA"/>
</dbReference>
<dbReference type="InterPro" id="IPR055414">
    <property type="entry name" value="LRR_R13L4/SHOC2-like"/>
</dbReference>
<dbReference type="SUPFAM" id="SSF55008">
    <property type="entry name" value="HMA, heavy metal-associated domain"/>
    <property type="match status" value="1"/>
</dbReference>
<dbReference type="Gene3D" id="1.20.5.4130">
    <property type="match status" value="1"/>
</dbReference>
<dbReference type="EMBL" id="OZ075131">
    <property type="protein sequence ID" value="CAL4980810.1"/>
    <property type="molecule type" value="Genomic_DNA"/>
</dbReference>
<dbReference type="InterPro" id="IPR036388">
    <property type="entry name" value="WH-like_DNA-bd_sf"/>
</dbReference>
<dbReference type="GO" id="GO:0000166">
    <property type="term" value="F:nucleotide binding"/>
    <property type="evidence" value="ECO:0007669"/>
    <property type="project" value="UniProtKB-KW"/>
</dbReference>
<gene>
    <name evidence="8" type="ORF">URODEC1_LOCUS55838</name>
</gene>
<dbReference type="PRINTS" id="PR00364">
    <property type="entry name" value="DISEASERSIST"/>
</dbReference>
<dbReference type="InterPro" id="IPR027417">
    <property type="entry name" value="P-loop_NTPase"/>
</dbReference>
<dbReference type="Pfam" id="PF23559">
    <property type="entry name" value="WHD_DRP"/>
    <property type="match status" value="1"/>
</dbReference>
<evidence type="ECO:0000313" key="9">
    <source>
        <dbReference type="Proteomes" id="UP001497457"/>
    </source>
</evidence>
<dbReference type="FunFam" id="3.40.50.300:FF:001091">
    <property type="entry name" value="Probable disease resistance protein At1g61300"/>
    <property type="match status" value="1"/>
</dbReference>
<evidence type="ECO:0000259" key="7">
    <source>
        <dbReference type="PROSITE" id="PS50846"/>
    </source>
</evidence>
<evidence type="ECO:0000256" key="2">
    <source>
        <dbReference type="ARBA" id="ARBA00022614"/>
    </source>
</evidence>
<dbReference type="Pfam" id="PF18052">
    <property type="entry name" value="Rx_N"/>
    <property type="match status" value="1"/>
</dbReference>
<dbReference type="PANTHER" id="PTHR23155:SF1229">
    <property type="entry name" value="OS11G0550500 PROTEIN"/>
    <property type="match status" value="1"/>
</dbReference>
<organism evidence="8 9">
    <name type="scientific">Urochloa decumbens</name>
    <dbReference type="NCBI Taxonomy" id="240449"/>
    <lineage>
        <taxon>Eukaryota</taxon>
        <taxon>Viridiplantae</taxon>
        <taxon>Streptophyta</taxon>
        <taxon>Embryophyta</taxon>
        <taxon>Tracheophyta</taxon>
        <taxon>Spermatophyta</taxon>
        <taxon>Magnoliopsida</taxon>
        <taxon>Liliopsida</taxon>
        <taxon>Poales</taxon>
        <taxon>Poaceae</taxon>
        <taxon>PACMAD clade</taxon>
        <taxon>Panicoideae</taxon>
        <taxon>Panicodae</taxon>
        <taxon>Paniceae</taxon>
        <taxon>Melinidinae</taxon>
        <taxon>Urochloa</taxon>
    </lineage>
</organism>
<dbReference type="InterPro" id="IPR044974">
    <property type="entry name" value="Disease_R_plants"/>
</dbReference>
<dbReference type="PROSITE" id="PS50846">
    <property type="entry name" value="HMA_2"/>
    <property type="match status" value="1"/>
</dbReference>
<dbReference type="InterPro" id="IPR038005">
    <property type="entry name" value="RX-like_CC"/>
</dbReference>
<keyword evidence="3" id="KW-0677">Repeat</keyword>
<reference evidence="8 9" key="2">
    <citation type="submission" date="2024-10" db="EMBL/GenBank/DDBJ databases">
        <authorList>
            <person name="Ryan C."/>
        </authorList>
    </citation>
    <scope>NUCLEOTIDE SEQUENCE [LARGE SCALE GENOMIC DNA]</scope>
</reference>
<dbReference type="Pfam" id="PF00931">
    <property type="entry name" value="NB-ARC"/>
    <property type="match status" value="1"/>
</dbReference>
<dbReference type="SUPFAM" id="SSF52540">
    <property type="entry name" value="P-loop containing nucleoside triphosphate hydrolases"/>
    <property type="match status" value="1"/>
</dbReference>
<evidence type="ECO:0000256" key="6">
    <source>
        <dbReference type="ARBA" id="ARBA00023054"/>
    </source>
</evidence>
<dbReference type="Gene3D" id="3.80.10.10">
    <property type="entry name" value="Ribonuclease Inhibitor"/>
    <property type="match status" value="1"/>
</dbReference>
<dbReference type="AlphaFoldDB" id="A0ABC9AKV0"/>
<dbReference type="GO" id="GO:0002758">
    <property type="term" value="P:innate immune response-activating signaling pathway"/>
    <property type="evidence" value="ECO:0007669"/>
    <property type="project" value="UniProtKB-ARBA"/>
</dbReference>
<evidence type="ECO:0000256" key="5">
    <source>
        <dbReference type="ARBA" id="ARBA00022821"/>
    </source>
</evidence>
<dbReference type="FunFam" id="1.10.10.10:FF:000322">
    <property type="entry name" value="Probable disease resistance protein At1g63360"/>
    <property type="match status" value="1"/>
</dbReference>
<dbReference type="InterPro" id="IPR006121">
    <property type="entry name" value="HMA_dom"/>
</dbReference>
<evidence type="ECO:0000256" key="4">
    <source>
        <dbReference type="ARBA" id="ARBA00022741"/>
    </source>
</evidence>
<dbReference type="GO" id="GO:0009626">
    <property type="term" value="P:plant-type hypersensitive response"/>
    <property type="evidence" value="ECO:0007669"/>
    <property type="project" value="UniProtKB-ARBA"/>
</dbReference>
<dbReference type="SUPFAM" id="SSF52058">
    <property type="entry name" value="L domain-like"/>
    <property type="match status" value="1"/>
</dbReference>
<dbReference type="InterPro" id="IPR032675">
    <property type="entry name" value="LRR_dom_sf"/>
</dbReference>
<keyword evidence="9" id="KW-1185">Reference proteome</keyword>
<dbReference type="InterPro" id="IPR041118">
    <property type="entry name" value="Rx_N"/>
</dbReference>
<dbReference type="CDD" id="cd00371">
    <property type="entry name" value="HMA"/>
    <property type="match status" value="1"/>
</dbReference>
<dbReference type="InterPro" id="IPR002182">
    <property type="entry name" value="NB-ARC"/>
</dbReference>
<dbReference type="InterPro" id="IPR036163">
    <property type="entry name" value="HMA_dom_sf"/>
</dbReference>
<dbReference type="Gene3D" id="1.10.8.430">
    <property type="entry name" value="Helical domain of apoptotic protease-activating factors"/>
    <property type="match status" value="1"/>
</dbReference>
<dbReference type="Gene3D" id="3.40.50.300">
    <property type="entry name" value="P-loop containing nucleotide triphosphate hydrolases"/>
    <property type="match status" value="1"/>
</dbReference>
<sequence>MEVITGAMSTLLPKLGDLLKEEYKLQKGVRGEVMFLKAELESMEAALHKLSDAPIDQPPDIQVKLWAREVKELSYDIEDRVDTYMVRIDRAPKELHGLRGFIDRCLDLLTKAKVRHKLGTDIKDLRSSIEEVSKRRDRYKVDQVARRHASMTVDNLRLSALYKKATELIGTEKKSSELIEWLMEGDEASKKHLRIVSIAGVGGLGKTTLAKVVYDKLKVQFDCGAFVSVSHSPNIERIFISMLHQLGGKNIEATWSQQQLIDELRKFLQDKRYFIVIDDIWETCVWETIQYALIDNECGSKVISTTRNLDIAETIGAVYKLQPLSRFDSRKLFCLRIFGTEETCIPNELAEVSENILKKCGGVPLAIITIASMLANGKENTRKSWFKVSHILGSGLEDSPDVIKDMRRILSISYYDLPPHLKTCMLYLSSYPEDSGIWTKELILKWVGEGFILKDQRKSFYEMGEHYVAELINRSMIEPFHVYHDRDKKAYFRLHDMVLDLITHLSTEDGFLTTLDGQRPIHLPKKIRRLSIKSSNGQYVKQLPIVGLDHVRSLSVSEEAFYSLPDLLTFPVLRLLDLIGCKQVDNHYFSIICNLFHLRYLRLSYTSITEIPKEIRNLQYLEVLDMSETEVQKLPSTFVQLRQLLYLHVSRTRIPDGFGKLKHLHVLDGTIIVESPTMMHDLAELTEMTRMGLRFHEWNESYENPVIQCLGSLVKLEYLKLIGCNGDFGSRCDKVTPGPQLLQNINMKSSTICAVPRWMSSLCALTILHISLLTLGEEDLHVLGSIPSLSHLQLSVEESTQGCNKKIVINNAYSFLCLTKFEICKTIGVVFAQGAMPKLQTLVLVFGVLETLDKFGDFDFGLENLSSLMHVDAWMGCSKAKSEKLKAAEDSIRTALDMNPNKPTLNCHETNWLKVHVQYEGCQSNIKKILSKVDGVSKKSIIHPKQGKVTISVDDVDPTTTIEMLNKAGMLAQLLSYTYLGGEEDPTRCSIM</sequence>
<proteinExistence type="inferred from homology"/>
<dbReference type="InterPro" id="IPR042197">
    <property type="entry name" value="Apaf_helical"/>
</dbReference>
<dbReference type="Proteomes" id="UP001497457">
    <property type="component" value="Chromosome 21rd"/>
</dbReference>
<dbReference type="Gene3D" id="3.30.70.100">
    <property type="match status" value="1"/>
</dbReference>